<feature type="compositionally biased region" description="Basic residues" evidence="1">
    <location>
        <begin position="327"/>
        <end position="354"/>
    </location>
</feature>
<evidence type="ECO:0008006" key="4">
    <source>
        <dbReference type="Google" id="ProtNLM"/>
    </source>
</evidence>
<dbReference type="PANTHER" id="PTHR23389">
    <property type="entry name" value="CHROMOSOME TRANSMISSION FIDELITY FACTOR 18"/>
    <property type="match status" value="1"/>
</dbReference>
<dbReference type="Proteomes" id="UP001215151">
    <property type="component" value="Unassembled WGS sequence"/>
</dbReference>
<dbReference type="Gene3D" id="3.40.50.300">
    <property type="entry name" value="P-loop containing nucleotide triphosphate hydrolases"/>
    <property type="match status" value="1"/>
</dbReference>
<dbReference type="AlphaFoldDB" id="A0AAD7TYS0"/>
<feature type="region of interest" description="Disordered" evidence="1">
    <location>
        <begin position="523"/>
        <end position="554"/>
    </location>
</feature>
<feature type="region of interest" description="Disordered" evidence="1">
    <location>
        <begin position="181"/>
        <end position="200"/>
    </location>
</feature>
<comment type="caution">
    <text evidence="2">The sequence shown here is derived from an EMBL/GenBank/DDBJ whole genome shotgun (WGS) entry which is preliminary data.</text>
</comment>
<feature type="compositionally biased region" description="Polar residues" evidence="1">
    <location>
        <begin position="230"/>
        <end position="241"/>
    </location>
</feature>
<feature type="compositionally biased region" description="Low complexity" evidence="1">
    <location>
        <begin position="183"/>
        <end position="193"/>
    </location>
</feature>
<feature type="region of interest" description="Disordered" evidence="1">
    <location>
        <begin position="1"/>
        <end position="57"/>
    </location>
</feature>
<feature type="compositionally biased region" description="Acidic residues" evidence="1">
    <location>
        <begin position="358"/>
        <end position="370"/>
    </location>
</feature>
<feature type="region of interest" description="Disordered" evidence="1">
    <location>
        <begin position="313"/>
        <end position="370"/>
    </location>
</feature>
<feature type="compositionally biased region" description="Polar residues" evidence="1">
    <location>
        <begin position="316"/>
        <end position="326"/>
    </location>
</feature>
<dbReference type="InterPro" id="IPR027417">
    <property type="entry name" value="P-loop_NTPase"/>
</dbReference>
<gene>
    <name evidence="2" type="ORF">ONZ51_g3150</name>
</gene>
<keyword evidence="3" id="KW-1185">Reference proteome</keyword>
<accession>A0AAD7TYS0</accession>
<feature type="compositionally biased region" description="Acidic residues" evidence="1">
    <location>
        <begin position="542"/>
        <end position="551"/>
    </location>
</feature>
<evidence type="ECO:0000313" key="3">
    <source>
        <dbReference type="Proteomes" id="UP001215151"/>
    </source>
</evidence>
<protein>
    <recommendedName>
        <fullName evidence="4">AAA+ ATPase domain-containing protein</fullName>
    </recommendedName>
</protein>
<sequence>MSQNGKRKRPRKSLKDKDGSSRQTSLLDAFSIKSASKKNTPTVSAVNSENESIGGSEVIDVCSSDAELPSENLRTNAASVASNPSLPGNNEEDVNLAAGASGGSQETPIVIDSSPSASPVAPSKALPLKPPKPLYSIFASRTRKENRARSQTPFARAHAWPVAPYPDASTQHVRGPQSVFTVSASPSSRIPRSPRGDSTLADPLQAQCVPRHTMSPLGSGHQTPAELNPQVRQDTSVPTAHQQIPAISRVFDKGLDARTEVSTGTSDETGSLWNDKWRPRRADQVLGNEQAALYLRDWLLALRLYIANKDDHLGPVSTTTATNGRQRSAKGKGKATRGTKRPRIVREVQKKRRRIDSEEPEEPWMGDELTDDEVPLNVVLESEGDYVPTKLSRLKRAGTEDVLESPPSSFPLSSQGEDPPPSQLSQAEPAITYVPTRFGDEVYNTILLCGPHGCGKTAAVYACAEELGWDVFEVYPGIGERSGAALNKLIGEVGKNHLVRQTQQQPKIDPPSKPTRSKANFFTKRVLSDDETEPPSSQTTIPDEEPSEETAEASPVISQSIVLLEEVDVLYREDGNFWPALIKIIKECRRPVVLTCNDISVIPLDILPLQTVLHFSPCPTPVAASYLQAIGSIEGRPLERSVAERLYENKRPLCDDARFDAAVHPIFVPQPTADLRRAINQLQLGESEGCVSLAVAPEDTESYDRLVRIAKGIVIDSSVDRGLRRPGEEVLRDLLSNSTSPCADDQLGFKHLVAEPQDVDSDVPVTFSTYYWDEIIKAELLSYSSRHNPRPEELNRDGPDLHPLHAEHCGTLLPVFDHLHVPREQLVRDANSIFVDYEPWIRHMSRIDDAQATESISLGVFEGGRQTRNSQRIWRYLGLNEHELGILRRTAFGS</sequence>
<feature type="compositionally biased region" description="Low complexity" evidence="1">
    <location>
        <begin position="405"/>
        <end position="414"/>
    </location>
</feature>
<feature type="region of interest" description="Disordered" evidence="1">
    <location>
        <begin position="210"/>
        <end position="241"/>
    </location>
</feature>
<dbReference type="EMBL" id="JAPEVG010000054">
    <property type="protein sequence ID" value="KAJ8489059.1"/>
    <property type="molecule type" value="Genomic_DNA"/>
</dbReference>
<dbReference type="SUPFAM" id="SSF52540">
    <property type="entry name" value="P-loop containing nucleoside triphosphate hydrolases"/>
    <property type="match status" value="1"/>
</dbReference>
<evidence type="ECO:0000256" key="1">
    <source>
        <dbReference type="SAM" id="MobiDB-lite"/>
    </source>
</evidence>
<reference evidence="2" key="1">
    <citation type="submission" date="2022-11" db="EMBL/GenBank/DDBJ databases">
        <title>Genome Sequence of Cubamyces cubensis.</title>
        <authorList>
            <person name="Buettner E."/>
        </authorList>
    </citation>
    <scope>NUCLEOTIDE SEQUENCE</scope>
    <source>
        <strain evidence="2">MPL-01</strain>
    </source>
</reference>
<feature type="region of interest" description="Disordered" evidence="1">
    <location>
        <begin position="498"/>
        <end position="517"/>
    </location>
</feature>
<evidence type="ECO:0000313" key="2">
    <source>
        <dbReference type="EMBL" id="KAJ8489059.1"/>
    </source>
</evidence>
<feature type="compositionally biased region" description="Polar residues" evidence="1">
    <location>
        <begin position="73"/>
        <end position="88"/>
    </location>
</feature>
<proteinExistence type="predicted"/>
<feature type="region of interest" description="Disordered" evidence="1">
    <location>
        <begin position="396"/>
        <end position="426"/>
    </location>
</feature>
<feature type="compositionally biased region" description="Basic residues" evidence="1">
    <location>
        <begin position="1"/>
        <end position="12"/>
    </location>
</feature>
<feature type="compositionally biased region" description="Polar residues" evidence="1">
    <location>
        <begin position="33"/>
        <end position="53"/>
    </location>
</feature>
<dbReference type="GO" id="GO:0003677">
    <property type="term" value="F:DNA binding"/>
    <property type="evidence" value="ECO:0007669"/>
    <property type="project" value="TreeGrafter"/>
</dbReference>
<feature type="region of interest" description="Disordered" evidence="1">
    <location>
        <begin position="73"/>
        <end position="126"/>
    </location>
</feature>
<dbReference type="GO" id="GO:0005634">
    <property type="term" value="C:nucleus"/>
    <property type="evidence" value="ECO:0007669"/>
    <property type="project" value="TreeGrafter"/>
</dbReference>
<feature type="compositionally biased region" description="Low complexity" evidence="1">
    <location>
        <begin position="108"/>
        <end position="126"/>
    </location>
</feature>
<dbReference type="PANTHER" id="PTHR23389:SF21">
    <property type="entry name" value="ATPASE FAMILY AAA DOMAIN-CONTAINING PROTEIN 5"/>
    <property type="match status" value="1"/>
</dbReference>
<name>A0AAD7TYS0_9APHY</name>
<organism evidence="2 3">
    <name type="scientific">Trametes cubensis</name>
    <dbReference type="NCBI Taxonomy" id="1111947"/>
    <lineage>
        <taxon>Eukaryota</taxon>
        <taxon>Fungi</taxon>
        <taxon>Dikarya</taxon>
        <taxon>Basidiomycota</taxon>
        <taxon>Agaricomycotina</taxon>
        <taxon>Agaricomycetes</taxon>
        <taxon>Polyporales</taxon>
        <taxon>Polyporaceae</taxon>
        <taxon>Trametes</taxon>
    </lineage>
</organism>